<dbReference type="OrthoDB" id="6457989at2"/>
<dbReference type="RefSeq" id="WP_138096764.1">
    <property type="nucleotide sequence ID" value="NZ_CP040428.1"/>
</dbReference>
<accession>A0A4P8YJE6</accession>
<evidence type="ECO:0000313" key="1">
    <source>
        <dbReference type="EMBL" id="QCT20810.1"/>
    </source>
</evidence>
<reference evidence="1 2" key="1">
    <citation type="submission" date="2019-05" db="EMBL/GenBank/DDBJ databases">
        <title>Complete genome sequence of Izhakiella calystegiae KSNA2, an endophyte isolated from beach morning glory (Calystegia soldanella).</title>
        <authorList>
            <person name="Jiang L."/>
            <person name="Jeong J.C."/>
            <person name="Kim C.Y."/>
            <person name="Kim D.H."/>
            <person name="Kim S.W."/>
            <person name="Lee j."/>
        </authorList>
    </citation>
    <scope>NUCLEOTIDE SEQUENCE [LARGE SCALE GENOMIC DNA]</scope>
    <source>
        <strain evidence="1 2">KSNA2</strain>
    </source>
</reference>
<gene>
    <name evidence="1" type="ORF">FEM41_14715</name>
</gene>
<dbReference type="AlphaFoldDB" id="A0A4P8YJE6"/>
<dbReference type="Proteomes" id="UP000302163">
    <property type="component" value="Chromosome"/>
</dbReference>
<sequence length="71" mass="8260">MITETRITWRNGFRLNNRPVMAADIRPIFEERRTAAIWEHYEQLKAELRAENLDADAYQAACLRIADALGI</sequence>
<name>A0A4P8YJE6_9ENTR</name>
<evidence type="ECO:0000313" key="2">
    <source>
        <dbReference type="Proteomes" id="UP000302163"/>
    </source>
</evidence>
<organism evidence="1 2">
    <name type="scientific">Jejubacter calystegiae</name>
    <dbReference type="NCBI Taxonomy" id="2579935"/>
    <lineage>
        <taxon>Bacteria</taxon>
        <taxon>Pseudomonadati</taxon>
        <taxon>Pseudomonadota</taxon>
        <taxon>Gammaproteobacteria</taxon>
        <taxon>Enterobacterales</taxon>
        <taxon>Enterobacteriaceae</taxon>
        <taxon>Jejubacter</taxon>
    </lineage>
</organism>
<keyword evidence="2" id="KW-1185">Reference proteome</keyword>
<protein>
    <submittedName>
        <fullName evidence="1">Uncharacterized protein</fullName>
    </submittedName>
</protein>
<proteinExistence type="predicted"/>
<dbReference type="KEGG" id="izh:FEM41_14715"/>
<dbReference type="EMBL" id="CP040428">
    <property type="protein sequence ID" value="QCT20810.1"/>
    <property type="molecule type" value="Genomic_DNA"/>
</dbReference>